<evidence type="ECO:0000313" key="8">
    <source>
        <dbReference type="Proteomes" id="UP001219934"/>
    </source>
</evidence>
<dbReference type="InterPro" id="IPR001680">
    <property type="entry name" value="WD40_rpt"/>
</dbReference>
<evidence type="ECO:0000256" key="3">
    <source>
        <dbReference type="PROSITE-ProRule" id="PRU00221"/>
    </source>
</evidence>
<dbReference type="EMBL" id="JAPTMU010000011">
    <property type="protein sequence ID" value="KAJ4936120.1"/>
    <property type="molecule type" value="Genomic_DNA"/>
</dbReference>
<comment type="caution">
    <text evidence="7">The sequence shown here is derived from an EMBL/GenBank/DDBJ whole genome shotgun (WGS) entry which is preliminary data.</text>
</comment>
<feature type="domain" description="MABP1/WDR62 second WD40" evidence="6">
    <location>
        <begin position="483"/>
        <end position="803"/>
    </location>
</feature>
<evidence type="ECO:0000259" key="5">
    <source>
        <dbReference type="Pfam" id="PF24780"/>
    </source>
</evidence>
<evidence type="ECO:0000256" key="4">
    <source>
        <dbReference type="SAM" id="MobiDB-lite"/>
    </source>
</evidence>
<dbReference type="Pfam" id="PF24782">
    <property type="entry name" value="WD40_MABP1-WDR62_2nd"/>
    <property type="match status" value="1"/>
</dbReference>
<feature type="domain" description="MABP1/WDR62 first WD40" evidence="5">
    <location>
        <begin position="173"/>
        <end position="477"/>
    </location>
</feature>
<dbReference type="InterPro" id="IPR055292">
    <property type="entry name" value="MABP1"/>
</dbReference>
<dbReference type="PROSITE" id="PS50082">
    <property type="entry name" value="WD_REPEATS_2"/>
    <property type="match status" value="2"/>
</dbReference>
<dbReference type="SMART" id="SM00320">
    <property type="entry name" value="WD40"/>
    <property type="match status" value="11"/>
</dbReference>
<feature type="repeat" description="WD" evidence="3">
    <location>
        <begin position="736"/>
        <end position="777"/>
    </location>
</feature>
<dbReference type="InterPro" id="IPR056162">
    <property type="entry name" value="WD40_MABP1-WDR62_2nd"/>
</dbReference>
<dbReference type="GO" id="GO:0046330">
    <property type="term" value="P:positive regulation of JNK cascade"/>
    <property type="evidence" value="ECO:0007669"/>
    <property type="project" value="TreeGrafter"/>
</dbReference>
<feature type="compositionally biased region" description="Basic and acidic residues" evidence="4">
    <location>
        <begin position="1"/>
        <end position="11"/>
    </location>
</feature>
<name>A0AAD6B4I8_9TELE</name>
<feature type="repeat" description="WD" evidence="3">
    <location>
        <begin position="596"/>
        <end position="640"/>
    </location>
</feature>
<reference evidence="7" key="1">
    <citation type="submission" date="2022-11" db="EMBL/GenBank/DDBJ databases">
        <title>Chromosome-level genome of Pogonophryne albipinna.</title>
        <authorList>
            <person name="Jo E."/>
        </authorList>
    </citation>
    <scope>NUCLEOTIDE SEQUENCE</scope>
    <source>
        <strain evidence="7">SGF0006</strain>
        <tissue evidence="7">Muscle</tissue>
    </source>
</reference>
<dbReference type="InterPro" id="IPR011047">
    <property type="entry name" value="Quinoprotein_ADH-like_sf"/>
</dbReference>
<dbReference type="GO" id="GO:0005737">
    <property type="term" value="C:cytoplasm"/>
    <property type="evidence" value="ECO:0007669"/>
    <property type="project" value="TreeGrafter"/>
</dbReference>
<gene>
    <name evidence="7" type="ORF">JOQ06_017644</name>
</gene>
<evidence type="ECO:0000259" key="6">
    <source>
        <dbReference type="Pfam" id="PF24782"/>
    </source>
</evidence>
<evidence type="ECO:0000313" key="7">
    <source>
        <dbReference type="EMBL" id="KAJ4936120.1"/>
    </source>
</evidence>
<organism evidence="7 8">
    <name type="scientific">Pogonophryne albipinna</name>
    <dbReference type="NCBI Taxonomy" id="1090488"/>
    <lineage>
        <taxon>Eukaryota</taxon>
        <taxon>Metazoa</taxon>
        <taxon>Chordata</taxon>
        <taxon>Craniata</taxon>
        <taxon>Vertebrata</taxon>
        <taxon>Euteleostomi</taxon>
        <taxon>Actinopterygii</taxon>
        <taxon>Neopterygii</taxon>
        <taxon>Teleostei</taxon>
        <taxon>Neoteleostei</taxon>
        <taxon>Acanthomorphata</taxon>
        <taxon>Eupercaria</taxon>
        <taxon>Perciformes</taxon>
        <taxon>Notothenioidei</taxon>
        <taxon>Pogonophryne</taxon>
    </lineage>
</organism>
<dbReference type="SUPFAM" id="SSF50998">
    <property type="entry name" value="Quinoprotein alcohol dehydrogenase-like"/>
    <property type="match status" value="1"/>
</dbReference>
<dbReference type="InterPro" id="IPR056161">
    <property type="entry name" value="WD40_MABP1-WDR62_1st"/>
</dbReference>
<sequence>MAEVSDPEKRRGAAGRKSQQSRRKRTNNRGAGASSLNAGCWCELSECRVLGAGASSLNAGCWCELSECRVLGAGASSLNAGCWCELSECRVLGAGMSSLNAGCWCEVSECRVLGAGASSLNAGCWCELSECRVLGAGMRSLNAGCWCELSECRVLLFQVTLEKVLGISTSSSSGLTSDPKSGLIAYPAGCVIVLLHPKTNKQSHIVNASRKPFSALAFSHDGKHLVTGEVAEVQSHKYGVSCVAFSTNNCYIVSVGYQHDMTVNVWDWRKGSIIASNKVSSRVSAVSFSQDNSYFVTAGNRHVKFWYLDASKERRVNSTVPLIGRSGLLGDHKNSVFSGVACGRGPAASSTYCITSSGLLCRFNSSRQLEAWVDLKTSSASCLAISEDFIFCGCADGAIRAFSPSNLQYVTTLHRPHRLGVDLTQSLQHSPGAQYPDTLALTFDPASRHLTCVYNDHSVYVWDVKDVRNVGKLYSALYHSSCVWSIEVYPELLDASQACLPPSSFLTCSSDNTVRLWNTDPPIAYRNLYSNDLLRIVYVGENMQHLQAEGGEAGADGKAGIRVLGVSPDGKHLAAGDRCGNLRIFGLEFLDELVKIEAHDSEVLCLEFSPISTGVKLLASASRDRLIHVFNLEKNYSLEQTLSDHSASITAVKFTGESPEVRMVSCGADKSIYFQTAEQTAEGPLFSRSHHVVEKTTLYDMDLDSTRTHVAIACQDRNIRVYNVETGKLKKCLKGSSSDEGALLKVQMDPSGSFFATSCSDKNISIFDYESGECVATLFGHSEIVTCMRFSQDCKHLITVSGDR</sequence>
<evidence type="ECO:0000256" key="2">
    <source>
        <dbReference type="ARBA" id="ARBA00022737"/>
    </source>
</evidence>
<dbReference type="GO" id="GO:0043124">
    <property type="term" value="P:negative regulation of canonical NF-kappaB signal transduction"/>
    <property type="evidence" value="ECO:0007669"/>
    <property type="project" value="TreeGrafter"/>
</dbReference>
<keyword evidence="2" id="KW-0677">Repeat</keyword>
<dbReference type="Proteomes" id="UP001219934">
    <property type="component" value="Unassembled WGS sequence"/>
</dbReference>
<keyword evidence="8" id="KW-1185">Reference proteome</keyword>
<dbReference type="SUPFAM" id="SSF50978">
    <property type="entry name" value="WD40 repeat-like"/>
    <property type="match status" value="1"/>
</dbReference>
<dbReference type="PANTHER" id="PTHR44813">
    <property type="entry name" value="MITOGEN-ACTIVATED PROTEIN KINASE-BINDING PROTEIN 1"/>
    <property type="match status" value="1"/>
</dbReference>
<dbReference type="InterPro" id="IPR036322">
    <property type="entry name" value="WD40_repeat_dom_sf"/>
</dbReference>
<keyword evidence="1 3" id="KW-0853">WD repeat</keyword>
<dbReference type="PROSITE" id="PS50294">
    <property type="entry name" value="WD_REPEATS_REGION"/>
    <property type="match status" value="1"/>
</dbReference>
<protein>
    <recommendedName>
        <fullName evidence="9">WD repeat domain 62</fullName>
    </recommendedName>
</protein>
<accession>A0AAD6B4I8</accession>
<evidence type="ECO:0008006" key="9">
    <source>
        <dbReference type="Google" id="ProtNLM"/>
    </source>
</evidence>
<dbReference type="AlphaFoldDB" id="A0AAD6B4I8"/>
<dbReference type="Gene3D" id="2.130.10.10">
    <property type="entry name" value="YVTN repeat-like/Quinoprotein amine dehydrogenase"/>
    <property type="match status" value="4"/>
</dbReference>
<dbReference type="Pfam" id="PF24780">
    <property type="entry name" value="WD40_MABP1-WDR62_1st"/>
    <property type="match status" value="1"/>
</dbReference>
<dbReference type="InterPro" id="IPR015943">
    <property type="entry name" value="WD40/YVTN_repeat-like_dom_sf"/>
</dbReference>
<proteinExistence type="predicted"/>
<evidence type="ECO:0000256" key="1">
    <source>
        <dbReference type="ARBA" id="ARBA00022574"/>
    </source>
</evidence>
<feature type="region of interest" description="Disordered" evidence="4">
    <location>
        <begin position="1"/>
        <end position="33"/>
    </location>
</feature>
<dbReference type="PANTHER" id="PTHR44813:SF1">
    <property type="entry name" value="MITOGEN-ACTIVATED PROTEIN KINASE-BINDING PROTEIN 1"/>
    <property type="match status" value="1"/>
</dbReference>